<feature type="region of interest" description="Disordered" evidence="1">
    <location>
        <begin position="182"/>
        <end position="208"/>
    </location>
</feature>
<evidence type="ECO:0000313" key="3">
    <source>
        <dbReference type="Proteomes" id="UP000233837"/>
    </source>
</evidence>
<dbReference type="OrthoDB" id="1937743at2759"/>
<protein>
    <submittedName>
        <fullName evidence="2">Uncharacterized protein</fullName>
    </submittedName>
</protein>
<gene>
    <name evidence="2" type="ORF">MA16_Dca009916</name>
</gene>
<accession>A0A2I0VKJ3</accession>
<reference evidence="2 3" key="2">
    <citation type="journal article" date="2017" name="Nature">
        <title>The Apostasia genome and the evolution of orchids.</title>
        <authorList>
            <person name="Zhang G.Q."/>
            <person name="Liu K.W."/>
            <person name="Li Z."/>
            <person name="Lohaus R."/>
            <person name="Hsiao Y.Y."/>
            <person name="Niu S.C."/>
            <person name="Wang J.Y."/>
            <person name="Lin Y.C."/>
            <person name="Xu Q."/>
            <person name="Chen L.J."/>
            <person name="Yoshida K."/>
            <person name="Fujiwara S."/>
            <person name="Wang Z.W."/>
            <person name="Zhang Y.Q."/>
            <person name="Mitsuda N."/>
            <person name="Wang M."/>
            <person name="Liu G.H."/>
            <person name="Pecoraro L."/>
            <person name="Huang H.X."/>
            <person name="Xiao X.J."/>
            <person name="Lin M."/>
            <person name="Wu X.Y."/>
            <person name="Wu W.L."/>
            <person name="Chen Y.Y."/>
            <person name="Chang S.B."/>
            <person name="Sakamoto S."/>
            <person name="Ohme-Takagi M."/>
            <person name="Yagi M."/>
            <person name="Zeng S.J."/>
            <person name="Shen C.Y."/>
            <person name="Yeh C.M."/>
            <person name="Luo Y.B."/>
            <person name="Tsai W.C."/>
            <person name="Van de Peer Y."/>
            <person name="Liu Z.J."/>
        </authorList>
    </citation>
    <scope>NUCLEOTIDE SEQUENCE [LARGE SCALE GENOMIC DNA]</scope>
    <source>
        <tissue evidence="2">The whole plant</tissue>
    </source>
</reference>
<evidence type="ECO:0000256" key="1">
    <source>
        <dbReference type="SAM" id="MobiDB-lite"/>
    </source>
</evidence>
<reference evidence="2 3" key="1">
    <citation type="journal article" date="2016" name="Sci. Rep.">
        <title>The Dendrobium catenatum Lindl. genome sequence provides insights into polysaccharide synthase, floral development and adaptive evolution.</title>
        <authorList>
            <person name="Zhang G.Q."/>
            <person name="Xu Q."/>
            <person name="Bian C."/>
            <person name="Tsai W.C."/>
            <person name="Yeh C.M."/>
            <person name="Liu K.W."/>
            <person name="Yoshida K."/>
            <person name="Zhang L.S."/>
            <person name="Chang S.B."/>
            <person name="Chen F."/>
            <person name="Shi Y."/>
            <person name="Su Y.Y."/>
            <person name="Zhang Y.Q."/>
            <person name="Chen L.J."/>
            <person name="Yin Y."/>
            <person name="Lin M."/>
            <person name="Huang H."/>
            <person name="Deng H."/>
            <person name="Wang Z.W."/>
            <person name="Zhu S.L."/>
            <person name="Zhao X."/>
            <person name="Deng C."/>
            <person name="Niu S.C."/>
            <person name="Huang J."/>
            <person name="Wang M."/>
            <person name="Liu G.H."/>
            <person name="Yang H.J."/>
            <person name="Xiao X.J."/>
            <person name="Hsiao Y.Y."/>
            <person name="Wu W.L."/>
            <person name="Chen Y.Y."/>
            <person name="Mitsuda N."/>
            <person name="Ohme-Takagi M."/>
            <person name="Luo Y.B."/>
            <person name="Van de Peer Y."/>
            <person name="Liu Z.J."/>
        </authorList>
    </citation>
    <scope>NUCLEOTIDE SEQUENCE [LARGE SCALE GENOMIC DNA]</scope>
    <source>
        <tissue evidence="2">The whole plant</tissue>
    </source>
</reference>
<dbReference type="EMBL" id="KZ503459">
    <property type="protein sequence ID" value="PKU63932.1"/>
    <property type="molecule type" value="Genomic_DNA"/>
</dbReference>
<proteinExistence type="predicted"/>
<organism evidence="2 3">
    <name type="scientific">Dendrobium catenatum</name>
    <dbReference type="NCBI Taxonomy" id="906689"/>
    <lineage>
        <taxon>Eukaryota</taxon>
        <taxon>Viridiplantae</taxon>
        <taxon>Streptophyta</taxon>
        <taxon>Embryophyta</taxon>
        <taxon>Tracheophyta</taxon>
        <taxon>Spermatophyta</taxon>
        <taxon>Magnoliopsida</taxon>
        <taxon>Liliopsida</taxon>
        <taxon>Asparagales</taxon>
        <taxon>Orchidaceae</taxon>
        <taxon>Epidendroideae</taxon>
        <taxon>Malaxideae</taxon>
        <taxon>Dendrobiinae</taxon>
        <taxon>Dendrobium</taxon>
    </lineage>
</organism>
<evidence type="ECO:0000313" key="2">
    <source>
        <dbReference type="EMBL" id="PKU63932.1"/>
    </source>
</evidence>
<sequence>MASYVSGKMKRKDLDEVYGDFSDLLFSAPATKIRRLDAELPLISDKIEPPFTTSVLGKGLLPDEEMCSAVLDERSGLTEAVSPSTFNEERALVMYKPPDAQFASSLKINPKLITCLKNYAFWPRNPNMLVEEQREEDLQSPTNKCLAVVPWVPSHVSVTRQVMEALASGNEPIEEQMEAEAAHTSMEIEEENSESDISGVGAQGNQQWQQHCMTPQLLQNNSTIMW</sequence>
<keyword evidence="3" id="KW-1185">Reference proteome</keyword>
<dbReference type="Proteomes" id="UP000233837">
    <property type="component" value="Unassembled WGS sequence"/>
</dbReference>
<name>A0A2I0VKJ3_9ASPA</name>
<dbReference type="PANTHER" id="PTHR35510:SF1">
    <property type="entry name" value="DBH-LIKE MONOOXYGENASE"/>
    <property type="match status" value="1"/>
</dbReference>
<dbReference type="AlphaFoldDB" id="A0A2I0VKJ3"/>
<dbReference type="PANTHER" id="PTHR35510">
    <property type="entry name" value="DBH-LIKE MONOOXYGENASE"/>
    <property type="match status" value="1"/>
</dbReference>